<dbReference type="PANTHER" id="PTHR12110">
    <property type="entry name" value="HYDROXYPYRUVATE ISOMERASE"/>
    <property type="match status" value="1"/>
</dbReference>
<organism evidence="2 3">
    <name type="scientific">Deinococcus koreensis</name>
    <dbReference type="NCBI Taxonomy" id="2054903"/>
    <lineage>
        <taxon>Bacteria</taxon>
        <taxon>Thermotogati</taxon>
        <taxon>Deinococcota</taxon>
        <taxon>Deinococci</taxon>
        <taxon>Deinococcales</taxon>
        <taxon>Deinococcaceae</taxon>
        <taxon>Deinococcus</taxon>
    </lineage>
</organism>
<comment type="caution">
    <text evidence="2">The sequence shown here is derived from an EMBL/GenBank/DDBJ whole genome shotgun (WGS) entry which is preliminary data.</text>
</comment>
<sequence length="105" mass="11526">MLTRDSGEDNVGVMFDTSHALCCDEVSSDYVHRRGQRLIHVQVAGTDRMPPGHGVVDWLGGMQALKYSNYQGHVTVEIGFHTCAADPDWHAREAPMSLNGGSKRS</sequence>
<accession>A0A2K3URS1</accession>
<dbReference type="Proteomes" id="UP000236379">
    <property type="component" value="Unassembled WGS sequence"/>
</dbReference>
<name>A0A2K3URS1_9DEIO</name>
<protein>
    <recommendedName>
        <fullName evidence="1">Xylose isomerase-like TIM barrel domain-containing protein</fullName>
    </recommendedName>
</protein>
<dbReference type="EMBL" id="PPPD01000005">
    <property type="protein sequence ID" value="PNY79233.1"/>
    <property type="molecule type" value="Genomic_DNA"/>
</dbReference>
<feature type="domain" description="Xylose isomerase-like TIM barrel" evidence="1">
    <location>
        <begin position="7"/>
        <end position="85"/>
    </location>
</feature>
<dbReference type="AlphaFoldDB" id="A0A2K3URS1"/>
<gene>
    <name evidence="2" type="ORF">CVO96_20160</name>
</gene>
<evidence type="ECO:0000259" key="1">
    <source>
        <dbReference type="Pfam" id="PF01261"/>
    </source>
</evidence>
<dbReference type="Gene3D" id="3.20.20.150">
    <property type="entry name" value="Divalent-metal-dependent TIM barrel enzymes"/>
    <property type="match status" value="1"/>
</dbReference>
<reference evidence="2 3" key="1">
    <citation type="submission" date="2018-01" db="EMBL/GenBank/DDBJ databases">
        <title>Deinococcus koreensis sp. nov., a radiation-resistant bacterium isolated from river water.</title>
        <authorList>
            <person name="Choi A."/>
        </authorList>
    </citation>
    <scope>NUCLEOTIDE SEQUENCE [LARGE SCALE GENOMIC DNA]</scope>
    <source>
        <strain evidence="2 3">SJW1-2</strain>
    </source>
</reference>
<dbReference type="InterPro" id="IPR050312">
    <property type="entry name" value="IolE/XylAMocC-like"/>
</dbReference>
<keyword evidence="3" id="KW-1185">Reference proteome</keyword>
<evidence type="ECO:0000313" key="3">
    <source>
        <dbReference type="Proteomes" id="UP000236379"/>
    </source>
</evidence>
<evidence type="ECO:0000313" key="2">
    <source>
        <dbReference type="EMBL" id="PNY79233.1"/>
    </source>
</evidence>
<dbReference type="SUPFAM" id="SSF51658">
    <property type="entry name" value="Xylose isomerase-like"/>
    <property type="match status" value="1"/>
</dbReference>
<proteinExistence type="predicted"/>
<dbReference type="Pfam" id="PF01261">
    <property type="entry name" value="AP_endonuc_2"/>
    <property type="match status" value="1"/>
</dbReference>
<dbReference type="InterPro" id="IPR036237">
    <property type="entry name" value="Xyl_isomerase-like_sf"/>
</dbReference>
<dbReference type="InterPro" id="IPR013022">
    <property type="entry name" value="Xyl_isomerase-like_TIM-brl"/>
</dbReference>